<dbReference type="GO" id="GO:0006167">
    <property type="term" value="P:AMP biosynthetic process"/>
    <property type="evidence" value="ECO:0007669"/>
    <property type="project" value="TreeGrafter"/>
</dbReference>
<dbReference type="InterPro" id="IPR000086">
    <property type="entry name" value="NUDIX_hydrolase_dom"/>
</dbReference>
<evidence type="ECO:0000259" key="2">
    <source>
        <dbReference type="PROSITE" id="PS51462"/>
    </source>
</evidence>
<name>A0A1F7K213_9BACT</name>
<dbReference type="GO" id="GO:0004081">
    <property type="term" value="F:bis(5'-nucleosyl)-tetraphosphatase (asymmetrical) activity"/>
    <property type="evidence" value="ECO:0007669"/>
    <property type="project" value="TreeGrafter"/>
</dbReference>
<dbReference type="CDD" id="cd03674">
    <property type="entry name" value="NUDIX_Hydrolase"/>
    <property type="match status" value="1"/>
</dbReference>
<evidence type="ECO:0000313" key="3">
    <source>
        <dbReference type="EMBL" id="OGK61902.1"/>
    </source>
</evidence>
<keyword evidence="1" id="KW-0378">Hydrolase</keyword>
<comment type="caution">
    <text evidence="3">The sequence shown here is derived from an EMBL/GenBank/DDBJ whole genome shotgun (WGS) entry which is preliminary data.</text>
</comment>
<sequence length="184" mass="21189">MKTEDRKQLLSKLLQNPNLDQGAVEYLRVLLVRYDVVTRDEGNPQHVCSYFLPFNPETGKIFMIHHLKTELWLIPGGHVDPDETPWEAAVREWHEELGETISEEQLRGPFAFTITPMSNPQRQPNCAIHFDIWLYAQTDGSGFVINEKELGETMWLSVDEAIEKTTDGNTKKALKSFKSYNLNL</sequence>
<proteinExistence type="predicted"/>
<dbReference type="PANTHER" id="PTHR21340:SF0">
    <property type="entry name" value="BIS(5'-NUCLEOSYL)-TETRAPHOSPHATASE [ASYMMETRICAL]"/>
    <property type="match status" value="1"/>
</dbReference>
<dbReference type="SUPFAM" id="SSF55811">
    <property type="entry name" value="Nudix"/>
    <property type="match status" value="1"/>
</dbReference>
<dbReference type="Gene3D" id="3.90.79.10">
    <property type="entry name" value="Nucleoside Triphosphate Pyrophosphohydrolase"/>
    <property type="match status" value="1"/>
</dbReference>
<dbReference type="InterPro" id="IPR015797">
    <property type="entry name" value="NUDIX_hydrolase-like_dom_sf"/>
</dbReference>
<gene>
    <name evidence="3" type="ORF">A3I56_03080</name>
</gene>
<evidence type="ECO:0000256" key="1">
    <source>
        <dbReference type="ARBA" id="ARBA00022801"/>
    </source>
</evidence>
<dbReference type="Pfam" id="PF00293">
    <property type="entry name" value="NUDIX"/>
    <property type="match status" value="1"/>
</dbReference>
<dbReference type="AlphaFoldDB" id="A0A1F7K213"/>
<dbReference type="PROSITE" id="PS51462">
    <property type="entry name" value="NUDIX"/>
    <property type="match status" value="1"/>
</dbReference>
<dbReference type="Proteomes" id="UP000176269">
    <property type="component" value="Unassembled WGS sequence"/>
</dbReference>
<dbReference type="PANTHER" id="PTHR21340">
    <property type="entry name" value="DIADENOSINE 5,5-P1,P4-TETRAPHOSPHATE PYROPHOSPHOHYDROLASE MUTT"/>
    <property type="match status" value="1"/>
</dbReference>
<dbReference type="GO" id="GO:0006754">
    <property type="term" value="P:ATP biosynthetic process"/>
    <property type="evidence" value="ECO:0007669"/>
    <property type="project" value="TreeGrafter"/>
</dbReference>
<reference evidence="3 4" key="1">
    <citation type="journal article" date="2016" name="Nat. Commun.">
        <title>Thousands of microbial genomes shed light on interconnected biogeochemical processes in an aquifer system.</title>
        <authorList>
            <person name="Anantharaman K."/>
            <person name="Brown C.T."/>
            <person name="Hug L.A."/>
            <person name="Sharon I."/>
            <person name="Castelle C.J."/>
            <person name="Probst A.J."/>
            <person name="Thomas B.C."/>
            <person name="Singh A."/>
            <person name="Wilkins M.J."/>
            <person name="Karaoz U."/>
            <person name="Brodie E.L."/>
            <person name="Williams K.H."/>
            <person name="Hubbard S.S."/>
            <person name="Banfield J.F."/>
        </authorList>
    </citation>
    <scope>NUCLEOTIDE SEQUENCE [LARGE SCALE GENOMIC DNA]</scope>
</reference>
<protein>
    <recommendedName>
        <fullName evidence="2">Nudix hydrolase domain-containing protein</fullName>
    </recommendedName>
</protein>
<evidence type="ECO:0000313" key="4">
    <source>
        <dbReference type="Proteomes" id="UP000176269"/>
    </source>
</evidence>
<organism evidence="3 4">
    <name type="scientific">Candidatus Roizmanbacteria bacterium RIFCSPLOWO2_02_FULL_43_10</name>
    <dbReference type="NCBI Taxonomy" id="1802078"/>
    <lineage>
        <taxon>Bacteria</taxon>
        <taxon>Candidatus Roizmaniibacteriota</taxon>
    </lineage>
</organism>
<accession>A0A1F7K213</accession>
<dbReference type="EMBL" id="MGBC01000004">
    <property type="protein sequence ID" value="OGK61902.1"/>
    <property type="molecule type" value="Genomic_DNA"/>
</dbReference>
<feature type="domain" description="Nudix hydrolase" evidence="2">
    <location>
        <begin position="44"/>
        <end position="178"/>
    </location>
</feature>
<dbReference type="InterPro" id="IPR051325">
    <property type="entry name" value="Nudix_hydrolase_domain"/>
</dbReference>